<dbReference type="SUPFAM" id="SSF140500">
    <property type="entry name" value="BAS1536-like"/>
    <property type="match status" value="1"/>
</dbReference>
<organism evidence="1 2">
    <name type="scientific">Priestia megaterium (strain ATCC 14581 / DSM 32 / CCUG 1817 / JCM 2506 / NBRC 15308 / NCIMB 9376 / NCTC 10342 / NRRL B-14308 / VKM B-512 / Ford 19)</name>
    <name type="common">Bacillus megaterium</name>
    <dbReference type="NCBI Taxonomy" id="1348623"/>
    <lineage>
        <taxon>Bacteria</taxon>
        <taxon>Bacillati</taxon>
        <taxon>Bacillota</taxon>
        <taxon>Bacilli</taxon>
        <taxon>Bacillales</taxon>
        <taxon>Bacillaceae</taxon>
        <taxon>Priestia</taxon>
    </lineage>
</organism>
<dbReference type="PANTHER" id="PTHR41263">
    <property type="entry name" value="ASPARTYL-PHOSPHATE PHOSPHATASE YISI"/>
    <property type="match status" value="1"/>
</dbReference>
<dbReference type="InterPro" id="IPR036638">
    <property type="entry name" value="HLH_DNA-bd_sf"/>
</dbReference>
<proteinExistence type="predicted"/>
<sequence length="146" mass="16385">MSMIVHPVGQKEDLLKCIVKKRKELIDLGSNYGFLDKRTIKCSQDLDKLINLHMKSYSGSTNMFLDNGGDLPRMRHSYGNYKGSDFKYEVKAVEFARSNIRICSAQWIANSNLATFGVCTALVLVGNGTKAGFDALQNFRRLTTHS</sequence>
<dbReference type="EMBL" id="CP009920">
    <property type="protein sequence ID" value="AJI22282.1"/>
    <property type="molecule type" value="Genomic_DNA"/>
</dbReference>
<dbReference type="PANTHER" id="PTHR41263:SF1">
    <property type="entry name" value="ASPARTYL-PHOSPHATE PHOSPHATASE YISI"/>
    <property type="match status" value="1"/>
</dbReference>
<dbReference type="Gene3D" id="4.10.280.10">
    <property type="entry name" value="Helix-loop-helix DNA-binding domain"/>
    <property type="match status" value="1"/>
</dbReference>
<name>A0A0B6AMG5_PRIM2</name>
<gene>
    <name evidence="1" type="ORF">BG04_4081</name>
</gene>
<reference evidence="1 2" key="1">
    <citation type="journal article" date="2015" name="Genome Announc.">
        <title>Complete genome sequences for 35 biothreat assay-relevant bacillus species.</title>
        <authorList>
            <person name="Johnson S.L."/>
            <person name="Daligault H.E."/>
            <person name="Davenport K.W."/>
            <person name="Jaissle J."/>
            <person name="Frey K.G."/>
            <person name="Ladner J.T."/>
            <person name="Broomall S.M."/>
            <person name="Bishop-Lilly K.A."/>
            <person name="Bruce D.C."/>
            <person name="Gibbons H.S."/>
            <person name="Coyne S.R."/>
            <person name="Lo C.C."/>
            <person name="Meincke L."/>
            <person name="Munk A.C."/>
            <person name="Koroleva G.I."/>
            <person name="Rosenzweig C.N."/>
            <person name="Palacios G.F."/>
            <person name="Redden C.L."/>
            <person name="Minogue T.D."/>
            <person name="Chain P.S."/>
        </authorList>
    </citation>
    <scope>NUCLEOTIDE SEQUENCE [LARGE SCALE GENOMIC DNA]</scope>
    <source>
        <strain evidence="2">ATCC 14581 / DSM 32 / JCM 2506 / NBRC 15308 / NCIMB 9376 / NCTC 10342 / NRRL B-14308 / VKM B-512</strain>
    </source>
</reference>
<dbReference type="Proteomes" id="UP000031829">
    <property type="component" value="Chromosome"/>
</dbReference>
<dbReference type="InterPro" id="IPR018540">
    <property type="entry name" value="Spo0E-like"/>
</dbReference>
<dbReference type="GeneID" id="93642106"/>
<dbReference type="KEGG" id="bmeg:BG04_4081"/>
<dbReference type="GO" id="GO:0046983">
    <property type="term" value="F:protein dimerization activity"/>
    <property type="evidence" value="ECO:0007669"/>
    <property type="project" value="InterPro"/>
</dbReference>
<dbReference type="HOGENOM" id="CLU_1773686_0_0_9"/>
<dbReference type="Pfam" id="PF09388">
    <property type="entry name" value="SpoOE-like"/>
    <property type="match status" value="1"/>
</dbReference>
<evidence type="ECO:0000313" key="1">
    <source>
        <dbReference type="EMBL" id="AJI22282.1"/>
    </source>
</evidence>
<accession>A0A0B6AMG5</accession>
<protein>
    <submittedName>
        <fullName evidence="1">Spo0E like sporulation regulatory family protein</fullName>
    </submittedName>
</protein>
<dbReference type="InterPro" id="IPR053028">
    <property type="entry name" value="Spo0E-like_phosphatase"/>
</dbReference>
<dbReference type="RefSeq" id="WP_034652971.1">
    <property type="nucleotide sequence ID" value="NZ_BCVB01000002.1"/>
</dbReference>
<evidence type="ECO:0000313" key="2">
    <source>
        <dbReference type="Proteomes" id="UP000031829"/>
    </source>
</evidence>
<dbReference type="AlphaFoldDB" id="A0A0B6AMG5"/>
<dbReference type="GO" id="GO:0043937">
    <property type="term" value="P:regulation of sporulation"/>
    <property type="evidence" value="ECO:0007669"/>
    <property type="project" value="InterPro"/>
</dbReference>
<dbReference type="InterPro" id="IPR037208">
    <property type="entry name" value="Spo0E-like_sf"/>
</dbReference>